<dbReference type="EMBL" id="JAHRHJ020000003">
    <property type="protein sequence ID" value="KAH9323378.1"/>
    <property type="molecule type" value="Genomic_DNA"/>
</dbReference>
<proteinExistence type="inferred from homology"/>
<keyword evidence="5" id="KW-1185">Reference proteome</keyword>
<dbReference type="PANTHER" id="PTHR13068">
    <property type="entry name" value="CGI-12 PROTEIN-RELATED"/>
    <property type="match status" value="1"/>
</dbReference>
<dbReference type="InterPro" id="IPR003690">
    <property type="entry name" value="MTERF"/>
</dbReference>
<comment type="similarity">
    <text evidence="1">Belongs to the mTERF family.</text>
</comment>
<name>A0AA38GK70_TAXCH</name>
<accession>A0AA38GK70</accession>
<sequence length="304" mass="34272">MVSKIGFSRDEIAKIMRTQPTLLKTSAKRVLEPKIQLLKDLGFEGGKLAKLLTVRPCIMGISLENELLPKMTFLGRIFQSKDLLIKALLKDPTILCYNLEKILKPLVAFWEGCGFQGTELAKFLAINPGVLIRASLTPVQVDLLHKIAIDKGSKMYKYIVSIVANSRMETLESKIDNLQLCGLSAEETWELARASPSILYLSEENVKEKKKTLVNTGLSLNFVAKHPRLISTSLEKLLKPRFLVLQNMNFMNGEGHFRPKRLFTMLMMPEAKFVTEKIIKGYHESTTLWTVYENAIAKASVSVN</sequence>
<evidence type="ECO:0000256" key="2">
    <source>
        <dbReference type="ARBA" id="ARBA00022472"/>
    </source>
</evidence>
<keyword evidence="2" id="KW-0806">Transcription termination</keyword>
<dbReference type="Gene3D" id="1.25.70.10">
    <property type="entry name" value="Transcription termination factor 3, mitochondrial"/>
    <property type="match status" value="1"/>
</dbReference>
<evidence type="ECO:0000313" key="5">
    <source>
        <dbReference type="Proteomes" id="UP000824469"/>
    </source>
</evidence>
<dbReference type="GO" id="GO:0006353">
    <property type="term" value="P:DNA-templated transcription termination"/>
    <property type="evidence" value="ECO:0007669"/>
    <property type="project" value="UniProtKB-KW"/>
</dbReference>
<dbReference type="AlphaFoldDB" id="A0AA38GK70"/>
<dbReference type="Proteomes" id="UP000824469">
    <property type="component" value="Unassembled WGS sequence"/>
</dbReference>
<keyword evidence="2" id="KW-0805">Transcription regulation</keyword>
<dbReference type="PANTHER" id="PTHR13068:SF173">
    <property type="entry name" value="EMB|CAB62602.1"/>
    <property type="match status" value="1"/>
</dbReference>
<keyword evidence="2" id="KW-0804">Transcription</keyword>
<dbReference type="GO" id="GO:0003676">
    <property type="term" value="F:nucleic acid binding"/>
    <property type="evidence" value="ECO:0007669"/>
    <property type="project" value="InterPro"/>
</dbReference>
<protein>
    <submittedName>
        <fullName evidence="4">Uncharacterized protein</fullName>
    </submittedName>
</protein>
<organism evidence="4 5">
    <name type="scientific">Taxus chinensis</name>
    <name type="common">Chinese yew</name>
    <name type="synonym">Taxus wallichiana var. chinensis</name>
    <dbReference type="NCBI Taxonomy" id="29808"/>
    <lineage>
        <taxon>Eukaryota</taxon>
        <taxon>Viridiplantae</taxon>
        <taxon>Streptophyta</taxon>
        <taxon>Embryophyta</taxon>
        <taxon>Tracheophyta</taxon>
        <taxon>Spermatophyta</taxon>
        <taxon>Pinopsida</taxon>
        <taxon>Pinidae</taxon>
        <taxon>Conifers II</taxon>
        <taxon>Cupressales</taxon>
        <taxon>Taxaceae</taxon>
        <taxon>Taxus</taxon>
    </lineage>
</organism>
<dbReference type="SMART" id="SM00733">
    <property type="entry name" value="Mterf"/>
    <property type="match status" value="6"/>
</dbReference>
<evidence type="ECO:0000313" key="4">
    <source>
        <dbReference type="EMBL" id="KAH9323378.1"/>
    </source>
</evidence>
<dbReference type="OMA" id="VLRKWGC"/>
<evidence type="ECO:0000256" key="3">
    <source>
        <dbReference type="ARBA" id="ARBA00022946"/>
    </source>
</evidence>
<reference evidence="4 5" key="1">
    <citation type="journal article" date="2021" name="Nat. Plants">
        <title>The Taxus genome provides insights into paclitaxel biosynthesis.</title>
        <authorList>
            <person name="Xiong X."/>
            <person name="Gou J."/>
            <person name="Liao Q."/>
            <person name="Li Y."/>
            <person name="Zhou Q."/>
            <person name="Bi G."/>
            <person name="Li C."/>
            <person name="Du R."/>
            <person name="Wang X."/>
            <person name="Sun T."/>
            <person name="Guo L."/>
            <person name="Liang H."/>
            <person name="Lu P."/>
            <person name="Wu Y."/>
            <person name="Zhang Z."/>
            <person name="Ro D.K."/>
            <person name="Shang Y."/>
            <person name="Huang S."/>
            <person name="Yan J."/>
        </authorList>
    </citation>
    <scope>NUCLEOTIDE SEQUENCE [LARGE SCALE GENOMIC DNA]</scope>
    <source>
        <strain evidence="4">Ta-2019</strain>
    </source>
</reference>
<dbReference type="InterPro" id="IPR038538">
    <property type="entry name" value="MTERF_sf"/>
</dbReference>
<gene>
    <name evidence="4" type="ORF">KI387_018017</name>
</gene>
<evidence type="ECO:0000256" key="1">
    <source>
        <dbReference type="ARBA" id="ARBA00007692"/>
    </source>
</evidence>
<keyword evidence="3" id="KW-0809">Transit peptide</keyword>
<comment type="caution">
    <text evidence="4">The sequence shown here is derived from an EMBL/GenBank/DDBJ whole genome shotgun (WGS) entry which is preliminary data.</text>
</comment>
<dbReference type="Pfam" id="PF02536">
    <property type="entry name" value="mTERF"/>
    <property type="match status" value="1"/>
</dbReference>